<feature type="transmembrane region" description="Helical" evidence="5">
    <location>
        <begin position="119"/>
        <end position="139"/>
    </location>
</feature>
<feature type="transmembrane region" description="Helical" evidence="5">
    <location>
        <begin position="222"/>
        <end position="240"/>
    </location>
</feature>
<dbReference type="RefSeq" id="WP_237363274.1">
    <property type="nucleotide sequence ID" value="NZ_CAKLDM010000002.1"/>
</dbReference>
<dbReference type="InterPro" id="IPR051533">
    <property type="entry name" value="WaaL-like"/>
</dbReference>
<dbReference type="EMBL" id="CAKLDM010000002">
    <property type="protein sequence ID" value="CAH0541783.1"/>
    <property type="molecule type" value="Genomic_DNA"/>
</dbReference>
<feature type="transmembrane region" description="Helical" evidence="5">
    <location>
        <begin position="58"/>
        <end position="78"/>
    </location>
</feature>
<evidence type="ECO:0000256" key="2">
    <source>
        <dbReference type="ARBA" id="ARBA00022692"/>
    </source>
</evidence>
<comment type="caution">
    <text evidence="7">The sequence shown here is derived from an EMBL/GenBank/DDBJ whole genome shotgun (WGS) entry which is preliminary data.</text>
</comment>
<name>A0ABM9A840_9VIBR</name>
<feature type="transmembrane region" description="Helical" evidence="5">
    <location>
        <begin position="151"/>
        <end position="170"/>
    </location>
</feature>
<accession>A0ABM9A840</accession>
<dbReference type="PANTHER" id="PTHR37422">
    <property type="entry name" value="TEICHURONIC ACID BIOSYNTHESIS PROTEIN TUAE"/>
    <property type="match status" value="1"/>
</dbReference>
<feature type="transmembrane region" description="Helical" evidence="5">
    <location>
        <begin position="177"/>
        <end position="192"/>
    </location>
</feature>
<dbReference type="Proteomes" id="UP000838748">
    <property type="component" value="Unassembled WGS sequence"/>
</dbReference>
<keyword evidence="3 5" id="KW-1133">Transmembrane helix</keyword>
<feature type="domain" description="O-antigen ligase-related" evidence="6">
    <location>
        <begin position="182"/>
        <end position="340"/>
    </location>
</feature>
<comment type="subcellular location">
    <subcellularLocation>
        <location evidence="1">Membrane</location>
        <topology evidence="1">Multi-pass membrane protein</topology>
    </subcellularLocation>
</comment>
<evidence type="ECO:0000256" key="1">
    <source>
        <dbReference type="ARBA" id="ARBA00004141"/>
    </source>
</evidence>
<sequence length="420" mass="47291">MNKTLEFNIKQISLCVFLVPALLLCTPNFSVAVIIFCVLSSLYCLIKNRQGYLKLNSFDWLCLFILSTYLISNIPVAIVDWGNFRYFKGGARLLLCIPIYLMLINILNMDRINCIFKHLTFGVIFGSIATLGVALYQYIILNEVRVGGFLYSINFGYLSCSLAFLALCLMKSEQSKSWLFFSFISASIATILTLTRGAIFAIPLLLMLICVVRYKQLSMKKVVSLLSLLAIVGLGLYYSSTDIQRRVAENAKEFAHLESGQIAKAPSAGGRIELWKTAYQAFVRSPIIGMTFSQRVNLNQELYREHETTHWVTTVERAHAHSQYFEMLASTGILGVISFVTILFLPIFMFFHHYKKTNSLVGYVGGIFVAGFAIFGLTEVLLTANLIGAFYGFFLAIFLAIMRVEKYGQNEEKIEGTLVQ</sequence>
<reference evidence="7" key="1">
    <citation type="submission" date="2021-11" db="EMBL/GenBank/DDBJ databases">
        <authorList>
            <person name="Rodrigo-Torres L."/>
            <person name="Arahal R. D."/>
            <person name="Lucena T."/>
        </authorList>
    </citation>
    <scope>NUCLEOTIDE SEQUENCE</scope>
    <source>
        <strain evidence="7">CECT 7928</strain>
    </source>
</reference>
<evidence type="ECO:0000313" key="7">
    <source>
        <dbReference type="EMBL" id="CAH0541783.1"/>
    </source>
</evidence>
<keyword evidence="8" id="KW-1185">Reference proteome</keyword>
<dbReference type="InterPro" id="IPR007016">
    <property type="entry name" value="O-antigen_ligase-rel_domated"/>
</dbReference>
<gene>
    <name evidence="7" type="ORF">VMF7928_03829</name>
</gene>
<feature type="transmembrane region" description="Helical" evidence="5">
    <location>
        <begin position="360"/>
        <end position="378"/>
    </location>
</feature>
<feature type="transmembrane region" description="Helical" evidence="5">
    <location>
        <begin position="90"/>
        <end position="107"/>
    </location>
</feature>
<dbReference type="PANTHER" id="PTHR37422:SF17">
    <property type="entry name" value="O-ANTIGEN LIGASE"/>
    <property type="match status" value="1"/>
</dbReference>
<organism evidence="7 8">
    <name type="scientific">Vibrio marisflavi CECT 7928</name>
    <dbReference type="NCBI Taxonomy" id="634439"/>
    <lineage>
        <taxon>Bacteria</taxon>
        <taxon>Pseudomonadati</taxon>
        <taxon>Pseudomonadota</taxon>
        <taxon>Gammaproteobacteria</taxon>
        <taxon>Vibrionales</taxon>
        <taxon>Vibrionaceae</taxon>
        <taxon>Vibrio</taxon>
    </lineage>
</organism>
<protein>
    <recommendedName>
        <fullName evidence="6">O-antigen ligase-related domain-containing protein</fullName>
    </recommendedName>
</protein>
<keyword evidence="4 5" id="KW-0472">Membrane</keyword>
<keyword evidence="2 5" id="KW-0812">Transmembrane</keyword>
<evidence type="ECO:0000256" key="4">
    <source>
        <dbReference type="ARBA" id="ARBA00023136"/>
    </source>
</evidence>
<feature type="transmembrane region" description="Helical" evidence="5">
    <location>
        <begin position="384"/>
        <end position="404"/>
    </location>
</feature>
<evidence type="ECO:0000313" key="8">
    <source>
        <dbReference type="Proteomes" id="UP000838748"/>
    </source>
</evidence>
<evidence type="ECO:0000259" key="6">
    <source>
        <dbReference type="Pfam" id="PF04932"/>
    </source>
</evidence>
<evidence type="ECO:0000256" key="3">
    <source>
        <dbReference type="ARBA" id="ARBA00022989"/>
    </source>
</evidence>
<proteinExistence type="predicted"/>
<feature type="transmembrane region" description="Helical" evidence="5">
    <location>
        <begin position="327"/>
        <end position="348"/>
    </location>
</feature>
<dbReference type="Pfam" id="PF04932">
    <property type="entry name" value="Wzy_C"/>
    <property type="match status" value="1"/>
</dbReference>
<evidence type="ECO:0000256" key="5">
    <source>
        <dbReference type="SAM" id="Phobius"/>
    </source>
</evidence>